<gene>
    <name evidence="4" type="ORF">QYS47_11315</name>
</gene>
<proteinExistence type="predicted"/>
<dbReference type="EC" id="2.8.2.-" evidence="4"/>
<dbReference type="SUPFAM" id="SSF52540">
    <property type="entry name" value="P-loop containing nucleoside triphosphate hydrolases"/>
    <property type="match status" value="1"/>
</dbReference>
<sequence length="290" mass="34170">MKDLKVDIAIVGFQKAGTTSILKYLAQQDEIQAHPQKEMTYFSSQAEFDEGWELAQKRYFYSVDPEKKLLIKHATLIRHESSIKRLYEHNPKAKIIVSLRDPAERAYSSYLMEKSNGNQTQSFSEVVKEAFENHQKGESDWRYNVFIKLGEYVNYIDILVSYFGKKSVYILNIEDFHKNKEKEFTRLCQWLKIETPRISVVQNQHNEYKEARSGLLAKTISSLLREGSIVKRTFKKIIPLERQALMGEQIRNFVKRKAVKEPLDNETREFLNAHYVPYQKKLNEKYISIE</sequence>
<dbReference type="PANTHER" id="PTHR10605:SF56">
    <property type="entry name" value="BIFUNCTIONAL HEPARAN SULFATE N-DEACETYLASE_N-SULFOTRANSFERASE"/>
    <property type="match status" value="1"/>
</dbReference>
<reference evidence="4" key="1">
    <citation type="submission" date="2023-08" db="EMBL/GenBank/DDBJ databases">
        <title>Comparative genomics and taxonomic characterization of three novel marine species of genus Marivirga.</title>
        <authorList>
            <person name="Muhammad N."/>
            <person name="Kim S.-G."/>
        </authorList>
    </citation>
    <scope>NUCLEOTIDE SEQUENCE</scope>
    <source>
        <strain evidence="4">BKB1-2</strain>
    </source>
</reference>
<evidence type="ECO:0000256" key="2">
    <source>
        <dbReference type="ARBA" id="ARBA00023180"/>
    </source>
</evidence>
<name>A0AA49GEU3_9BACT</name>
<evidence type="ECO:0000256" key="1">
    <source>
        <dbReference type="ARBA" id="ARBA00022679"/>
    </source>
</evidence>
<evidence type="ECO:0000259" key="3">
    <source>
        <dbReference type="Pfam" id="PF00685"/>
    </source>
</evidence>
<protein>
    <submittedName>
        <fullName evidence="4">Sulfotransferase</fullName>
        <ecNumber evidence="4">2.8.2.-</ecNumber>
    </submittedName>
</protein>
<dbReference type="KEGG" id="marp:QYS47_11315"/>
<dbReference type="PANTHER" id="PTHR10605">
    <property type="entry name" value="HEPARAN SULFATE SULFOTRANSFERASE"/>
    <property type="match status" value="1"/>
</dbReference>
<dbReference type="InterPro" id="IPR027417">
    <property type="entry name" value="P-loop_NTPase"/>
</dbReference>
<dbReference type="InterPro" id="IPR037359">
    <property type="entry name" value="NST/OST"/>
</dbReference>
<keyword evidence="2" id="KW-0325">Glycoprotein</keyword>
<dbReference type="Pfam" id="PF00685">
    <property type="entry name" value="Sulfotransfer_1"/>
    <property type="match status" value="1"/>
</dbReference>
<accession>A0AA49GEU3</accession>
<keyword evidence="1 4" id="KW-0808">Transferase</keyword>
<organism evidence="4">
    <name type="scientific">Marivirga arenosa</name>
    <dbReference type="NCBI Taxonomy" id="3059076"/>
    <lineage>
        <taxon>Bacteria</taxon>
        <taxon>Pseudomonadati</taxon>
        <taxon>Bacteroidota</taxon>
        <taxon>Cytophagia</taxon>
        <taxon>Cytophagales</taxon>
        <taxon>Marivirgaceae</taxon>
        <taxon>Marivirga</taxon>
    </lineage>
</organism>
<dbReference type="InterPro" id="IPR000863">
    <property type="entry name" value="Sulfotransferase_dom"/>
</dbReference>
<evidence type="ECO:0000313" key="4">
    <source>
        <dbReference type="EMBL" id="WKK82571.2"/>
    </source>
</evidence>
<dbReference type="GO" id="GO:0008146">
    <property type="term" value="F:sulfotransferase activity"/>
    <property type="evidence" value="ECO:0007669"/>
    <property type="project" value="InterPro"/>
</dbReference>
<dbReference type="Gene3D" id="3.40.50.300">
    <property type="entry name" value="P-loop containing nucleotide triphosphate hydrolases"/>
    <property type="match status" value="1"/>
</dbReference>
<dbReference type="EMBL" id="CP129968">
    <property type="protein sequence ID" value="WKK82571.2"/>
    <property type="molecule type" value="Genomic_DNA"/>
</dbReference>
<feature type="domain" description="Sulfotransferase" evidence="3">
    <location>
        <begin position="7"/>
        <end position="214"/>
    </location>
</feature>
<dbReference type="AlphaFoldDB" id="A0AA49GEU3"/>
<dbReference type="Proteomes" id="UP001232019">
    <property type="component" value="Chromosome"/>
</dbReference>
<dbReference type="RefSeq" id="WP_322347604.1">
    <property type="nucleotide sequence ID" value="NZ_CP129968.2"/>
</dbReference>